<dbReference type="AlphaFoldDB" id="F9WE88"/>
<gene>
    <name evidence="24" type="ORF">TCIL3000_0_60800</name>
</gene>
<keyword evidence="16" id="KW-0325">Glycoprotein</keyword>
<evidence type="ECO:0000256" key="7">
    <source>
        <dbReference type="ARBA" id="ARBA00022692"/>
    </source>
</evidence>
<evidence type="ECO:0000256" key="10">
    <source>
        <dbReference type="ARBA" id="ARBA00022840"/>
    </source>
</evidence>
<dbReference type="EC" id="4.6.1.1" evidence="6"/>
<evidence type="ECO:0000256" key="9">
    <source>
        <dbReference type="ARBA" id="ARBA00022741"/>
    </source>
</evidence>
<dbReference type="InterPro" id="IPR057399">
    <property type="entry name" value="GRESAG4.1/3_peripasmic_1"/>
</dbReference>
<dbReference type="GO" id="GO:0016020">
    <property type="term" value="C:membrane"/>
    <property type="evidence" value="ECO:0007669"/>
    <property type="project" value="UniProtKB-SubCell"/>
</dbReference>
<feature type="compositionally biased region" description="Acidic residues" evidence="20">
    <location>
        <begin position="1236"/>
        <end position="1246"/>
    </location>
</feature>
<dbReference type="InterPro" id="IPR057398">
    <property type="entry name" value="GRESAG4.1/3_peripasmic_2"/>
</dbReference>
<evidence type="ECO:0000256" key="15">
    <source>
        <dbReference type="ARBA" id="ARBA00023170"/>
    </source>
</evidence>
<keyword evidence="15" id="KW-0675">Receptor</keyword>
<feature type="region of interest" description="Disordered" evidence="20">
    <location>
        <begin position="1218"/>
        <end position="1246"/>
    </location>
</feature>
<dbReference type="SUPFAM" id="SSF53822">
    <property type="entry name" value="Periplasmic binding protein-like I"/>
    <property type="match status" value="1"/>
</dbReference>
<comment type="cofactor">
    <cofactor evidence="2">
        <name>Mg(2+)</name>
        <dbReference type="ChEBI" id="CHEBI:18420"/>
    </cofactor>
</comment>
<keyword evidence="8" id="KW-0479">Metal-binding</keyword>
<comment type="caution">
    <text evidence="24">The sequence shown here is derived from an EMBL/GenBank/DDBJ whole genome shotgun (WGS) entry which is preliminary data.</text>
</comment>
<evidence type="ECO:0000256" key="13">
    <source>
        <dbReference type="ARBA" id="ARBA00022998"/>
    </source>
</evidence>
<evidence type="ECO:0000256" key="4">
    <source>
        <dbReference type="ARBA" id="ARBA00004141"/>
    </source>
</evidence>
<dbReference type="InterPro" id="IPR029787">
    <property type="entry name" value="Nucleotide_cyclase"/>
</dbReference>
<organism evidence="24 25">
    <name type="scientific">Trypanosoma congolense (strain IL3000)</name>
    <dbReference type="NCBI Taxonomy" id="1068625"/>
    <lineage>
        <taxon>Eukaryota</taxon>
        <taxon>Discoba</taxon>
        <taxon>Euglenozoa</taxon>
        <taxon>Kinetoplastea</taxon>
        <taxon>Metakinetoplastina</taxon>
        <taxon>Trypanosomatida</taxon>
        <taxon>Trypanosomatidae</taxon>
        <taxon>Trypanosoma</taxon>
        <taxon>Nannomonas</taxon>
    </lineage>
</organism>
<dbReference type="EMBL" id="CAEQ01001962">
    <property type="protein sequence ID" value="CCD15594.1"/>
    <property type="molecule type" value="Genomic_DNA"/>
</dbReference>
<dbReference type="Gene3D" id="3.30.70.1230">
    <property type="entry name" value="Nucleotide cyclase"/>
    <property type="match status" value="1"/>
</dbReference>
<comment type="function">
    <text evidence="3">Could act as a receptor for an unknown ligand.</text>
</comment>
<protein>
    <recommendedName>
        <fullName evidence="6">adenylate cyclase</fullName>
        <ecNumber evidence="6">4.6.1.1</ecNumber>
    </recommendedName>
    <alternativeName>
        <fullName evidence="18">ATP pyrophosphate-lyase</fullName>
    </alternativeName>
    <alternativeName>
        <fullName evidence="19">Adenylyl cyclase</fullName>
    </alternativeName>
</protein>
<evidence type="ECO:0000256" key="14">
    <source>
        <dbReference type="ARBA" id="ARBA00023136"/>
    </source>
</evidence>
<dbReference type="InterPro" id="IPR001054">
    <property type="entry name" value="A/G_cyclase"/>
</dbReference>
<keyword evidence="12 21" id="KW-1133">Transmembrane helix</keyword>
<dbReference type="OMA" id="AVWNDEY"/>
<evidence type="ECO:0000256" key="6">
    <source>
        <dbReference type="ARBA" id="ARBA00012201"/>
    </source>
</evidence>
<dbReference type="Pfam" id="PF25495">
    <property type="entry name" value="Peripla_BP_A-cyclase_1"/>
    <property type="match status" value="1"/>
</dbReference>
<dbReference type="CDD" id="cd07302">
    <property type="entry name" value="CHD"/>
    <property type="match status" value="1"/>
</dbReference>
<dbReference type="FunFam" id="3.30.70.1230:FF:000022">
    <property type="entry name" value="Receptor-type adenylate cyclase GRESAG 4, putative"/>
    <property type="match status" value="1"/>
</dbReference>
<dbReference type="PROSITE" id="PS50125">
    <property type="entry name" value="GUANYLATE_CYCLASE_2"/>
    <property type="match status" value="1"/>
</dbReference>
<feature type="domain" description="Guanylate cyclase" evidence="23">
    <location>
        <begin position="886"/>
        <end position="1040"/>
    </location>
</feature>
<dbReference type="PANTHER" id="PTHR43081:SF1">
    <property type="entry name" value="ADENYLATE CYCLASE, TERMINAL-DIFFERENTIATION SPECIFIC"/>
    <property type="match status" value="1"/>
</dbReference>
<dbReference type="Pfam" id="PF00211">
    <property type="entry name" value="Guanylate_cyc"/>
    <property type="match status" value="1"/>
</dbReference>
<dbReference type="Pfam" id="PF25493">
    <property type="entry name" value="Peripla_BP_A-cyclase"/>
    <property type="match status" value="1"/>
</dbReference>
<evidence type="ECO:0000313" key="24">
    <source>
        <dbReference type="EMBL" id="CCD15594.1"/>
    </source>
</evidence>
<comment type="subcellular location">
    <subcellularLocation>
        <location evidence="4">Membrane</location>
        <topology evidence="4">Multi-pass membrane protein</topology>
    </subcellularLocation>
</comment>
<keyword evidence="9" id="KW-0547">Nucleotide-binding</keyword>
<dbReference type="GO" id="GO:0046872">
    <property type="term" value="F:metal ion binding"/>
    <property type="evidence" value="ECO:0007669"/>
    <property type="project" value="UniProtKB-KW"/>
</dbReference>
<dbReference type="Gene3D" id="3.40.50.2300">
    <property type="match status" value="2"/>
</dbReference>
<feature type="chain" id="PRO_5003390214" description="adenylate cyclase" evidence="22">
    <location>
        <begin position="47"/>
        <end position="1246"/>
    </location>
</feature>
<evidence type="ECO:0000256" key="3">
    <source>
        <dbReference type="ARBA" id="ARBA00002708"/>
    </source>
</evidence>
<evidence type="ECO:0000256" key="8">
    <source>
        <dbReference type="ARBA" id="ARBA00022723"/>
    </source>
</evidence>
<evidence type="ECO:0000256" key="19">
    <source>
        <dbReference type="ARBA" id="ARBA00032637"/>
    </source>
</evidence>
<evidence type="ECO:0000259" key="23">
    <source>
        <dbReference type="PROSITE" id="PS50125"/>
    </source>
</evidence>
<name>F9WE88_TRYCI</name>
<dbReference type="GO" id="GO:0004016">
    <property type="term" value="F:adenylate cyclase activity"/>
    <property type="evidence" value="ECO:0007669"/>
    <property type="project" value="UniProtKB-EC"/>
</dbReference>
<evidence type="ECO:0000256" key="20">
    <source>
        <dbReference type="SAM" id="MobiDB-lite"/>
    </source>
</evidence>
<feature type="signal peptide" evidence="22">
    <location>
        <begin position="1"/>
        <end position="46"/>
    </location>
</feature>
<dbReference type="SMART" id="SM00044">
    <property type="entry name" value="CYCc"/>
    <property type="match status" value="1"/>
</dbReference>
<keyword evidence="17" id="KW-0456">Lyase</keyword>
<keyword evidence="25" id="KW-1185">Reference proteome</keyword>
<feature type="transmembrane region" description="Helical" evidence="21">
    <location>
        <begin position="844"/>
        <end position="869"/>
    </location>
</feature>
<evidence type="ECO:0000256" key="16">
    <source>
        <dbReference type="ARBA" id="ARBA00023180"/>
    </source>
</evidence>
<comment type="similarity">
    <text evidence="5">Belongs to the adenylyl cyclase class-3 family.</text>
</comment>
<accession>F9WE88</accession>
<keyword evidence="11" id="KW-0460">Magnesium</keyword>
<dbReference type="PANTHER" id="PTHR43081">
    <property type="entry name" value="ADENYLATE CYCLASE, TERMINAL-DIFFERENTIATION SPECIFIC-RELATED"/>
    <property type="match status" value="1"/>
</dbReference>
<dbReference type="SUPFAM" id="SSF55073">
    <property type="entry name" value="Nucleotide cyclase"/>
    <property type="match status" value="1"/>
</dbReference>
<evidence type="ECO:0000256" key="18">
    <source>
        <dbReference type="ARBA" id="ARBA00032597"/>
    </source>
</evidence>
<evidence type="ECO:0000313" key="25">
    <source>
        <dbReference type="Proteomes" id="UP000000702"/>
    </source>
</evidence>
<dbReference type="GO" id="GO:0005524">
    <property type="term" value="F:ATP binding"/>
    <property type="evidence" value="ECO:0007669"/>
    <property type="project" value="UniProtKB-KW"/>
</dbReference>
<evidence type="ECO:0000256" key="12">
    <source>
        <dbReference type="ARBA" id="ARBA00022989"/>
    </source>
</evidence>
<evidence type="ECO:0000256" key="5">
    <source>
        <dbReference type="ARBA" id="ARBA00005381"/>
    </source>
</evidence>
<evidence type="ECO:0000256" key="11">
    <source>
        <dbReference type="ARBA" id="ARBA00022842"/>
    </source>
</evidence>
<reference evidence="24 25" key="2">
    <citation type="journal article" date="2012" name="Proc. Natl. Acad. Sci. U.S.A.">
        <title>Antigenic diversity is generated by distinct evolutionary mechanisms in African trypanosome species.</title>
        <authorList>
            <person name="Jackson A.P."/>
            <person name="Berry A."/>
            <person name="Aslett M."/>
            <person name="Allison H.C."/>
            <person name="Burton P."/>
            <person name="Vavrova-Anderson J."/>
            <person name="Brown R."/>
            <person name="Browne H."/>
            <person name="Corton N."/>
            <person name="Hauser H."/>
            <person name="Gamble J."/>
            <person name="Gilderthorp R."/>
            <person name="Marcello L."/>
            <person name="McQuillan J."/>
            <person name="Otto T.D."/>
            <person name="Quail M.A."/>
            <person name="Sanders M.J."/>
            <person name="van Tonder A."/>
            <person name="Ginger M.L."/>
            <person name="Field M.C."/>
            <person name="Barry J.D."/>
            <person name="Hertz-Fowler C."/>
            <person name="Berriman M."/>
        </authorList>
    </citation>
    <scope>NUCLEOTIDE SEQUENCE [LARGE SCALE GENOMIC DNA]</scope>
    <source>
        <strain evidence="24 25">IL3000</strain>
    </source>
</reference>
<reference evidence="25" key="1">
    <citation type="submission" date="2011-07" db="EMBL/GenBank/DDBJ databases">
        <title>Divergent evolution of antigenic variation in African trypanosomes.</title>
        <authorList>
            <person name="Jackson A.P."/>
            <person name="Berry A."/>
            <person name="Allison H.C."/>
            <person name="Burton P."/>
            <person name="Anderson J."/>
            <person name="Aslett M."/>
            <person name="Brown R."/>
            <person name="Corton N."/>
            <person name="Harris D."/>
            <person name="Hauser H."/>
            <person name="Gamble J."/>
            <person name="Gilderthorp R."/>
            <person name="McQuillan J."/>
            <person name="Quail M.A."/>
            <person name="Sanders M."/>
            <person name="Van Tonder A."/>
            <person name="Ginger M.L."/>
            <person name="Donelson J.E."/>
            <person name="Field M.C."/>
            <person name="Barry J.D."/>
            <person name="Berriman M."/>
            <person name="Hertz-Fowler C."/>
        </authorList>
    </citation>
    <scope>NUCLEOTIDE SEQUENCE [LARGE SCALE GENOMIC DNA]</scope>
    <source>
        <strain evidence="25">IL3000</strain>
    </source>
</reference>
<dbReference type="GO" id="GO:0035556">
    <property type="term" value="P:intracellular signal transduction"/>
    <property type="evidence" value="ECO:0007669"/>
    <property type="project" value="InterPro"/>
</dbReference>
<dbReference type="VEuPathDB" id="TriTrypDB:TcIL3000_0_60800"/>
<dbReference type="Proteomes" id="UP000000702">
    <property type="component" value="Unassembled WGS sequence"/>
</dbReference>
<dbReference type="InterPro" id="IPR050697">
    <property type="entry name" value="Adenylyl/Guanylyl_Cyclase_3/4"/>
</dbReference>
<keyword evidence="7 21" id="KW-0812">Transmembrane</keyword>
<comment type="catalytic activity">
    <reaction evidence="1">
        <text>ATP = 3',5'-cyclic AMP + diphosphate</text>
        <dbReference type="Rhea" id="RHEA:15389"/>
        <dbReference type="ChEBI" id="CHEBI:30616"/>
        <dbReference type="ChEBI" id="CHEBI:33019"/>
        <dbReference type="ChEBI" id="CHEBI:58165"/>
        <dbReference type="EC" id="4.6.1.1"/>
    </reaction>
</comment>
<dbReference type="InterPro" id="IPR028082">
    <property type="entry name" value="Peripla_BP_I"/>
</dbReference>
<evidence type="ECO:0000256" key="17">
    <source>
        <dbReference type="ARBA" id="ARBA00023239"/>
    </source>
</evidence>
<sequence>MPRLSSTGSTSLFSPYPSGIRVSRTFCKFASVLTLLLLLPQQAVRADNASDINVRVISCLWETFMPPSFTISLNAGFNASLASRNWTIAERVNVAPVYPNNLSSAPQDFIKEQLEKSSGEIVVVLGPLADNITALSIPLLKQHEAVAFAPMTGSSETRRWIPELYFLRMDPSTEVLVLIRYALSQLRVLRLGLMHITGSQYGDKEYGVILSVLSRLGFEPSSVFNVPRSKASAALDKPFNDAFEQFAAGRPQAVILCAPPMPETAKFLVKLAADRRTAEAYVLASSAMQASLERMWLAALRSAQRPFTPGKVIITGTNPLAKDGGHKVIQRFQKAMREYLRTHPADTGISDPNYFLTHDSEGELMVYGWMAGEVLSQALGVPEWLVNRSTFKDSLYQQRRYVLDDFVIGDFGGNCTGRAEALGAICQCNQGGGVVYVKKLVGKFTLETQSEGSVVLDSSACYGSFLMLRAPLNGVVPFMNDSPAAVYASGSWASGARHLIGDGKLGQSDQFFLHSINTSTAGALGDLAREQLRATFTAVFGVVESRVLKLLDTVFIDPITLEPRLNRFRRHVIHLSPTVEQQLIVLTRYLSTTSRTTVHAVLRGRDAHGIRNVLRRALKASEMRLHSAKMRGSSAKLGKYLPTSGAVFVVGLTPGDVSVLANHLAKHADLCVFVLFFDVAILYDEFVTAFSGNAGAARLLFATSLPHWGDGKSSSVTVQRFHVAMKEQSAWTPLTLLGFSTGRLMQMILTRMERVTPDSLASFFFTESSVNVDDMRYGVFNDVECSANEGGFGSSCRTNYGATRISVWSMARAMDAALEPLTDPLTPPPQLVNGAYRRLTKLEVAGVVCGAIVGALLVAILCTLLHCFLKGRDNSRAPKKESEPITLVLTDIENSTAQWAAHPELMSNAVSAHHNIIRSLISHHGCYEVKTVGDSFMIACRSAYATVQLAHDLQQRFLHHNWKTDAIDSFYREAEGTSAEEDAEYKPPTARLDPEVYRQLWNGLRVRVGIHTGLCDIRHDEVTKGYDYYGRAANMAARTESIANGGQVLLTHATYYSLSTAERKHLDVTSLGPVSLGGVSVPVEMYQLNAVPGRTFAALRLDRAVGALNEDGSGSDVPSVDHLSLYSDGGESAEKVVAVLHSLLGTFTLAQRRRQLTTFCERWHVALPPTREVEWDDDYCLEAMRRLGAKVGHTLNLVAHEQAETTVDSASDAPTIVVSNPTADTPEPELQLNTDSSEEEGEACCP</sequence>
<keyword evidence="10" id="KW-0067">ATP-binding</keyword>
<keyword evidence="14 21" id="KW-0472">Membrane</keyword>
<keyword evidence="22" id="KW-0732">Signal</keyword>
<evidence type="ECO:0000256" key="2">
    <source>
        <dbReference type="ARBA" id="ARBA00001946"/>
    </source>
</evidence>
<dbReference type="GO" id="GO:0006171">
    <property type="term" value="P:cAMP biosynthetic process"/>
    <property type="evidence" value="ECO:0007669"/>
    <property type="project" value="UniProtKB-KW"/>
</dbReference>
<evidence type="ECO:0000256" key="21">
    <source>
        <dbReference type="SAM" id="Phobius"/>
    </source>
</evidence>
<evidence type="ECO:0000256" key="1">
    <source>
        <dbReference type="ARBA" id="ARBA00001593"/>
    </source>
</evidence>
<evidence type="ECO:0000256" key="22">
    <source>
        <dbReference type="SAM" id="SignalP"/>
    </source>
</evidence>
<keyword evidence="13" id="KW-0115">cAMP biosynthesis</keyword>
<proteinExistence type="inferred from homology"/>